<keyword evidence="1" id="KW-1133">Transmembrane helix</keyword>
<evidence type="ECO:0000313" key="2">
    <source>
        <dbReference type="EMBL" id="MST98021.1"/>
    </source>
</evidence>
<proteinExistence type="predicted"/>
<dbReference type="Pfam" id="PF07963">
    <property type="entry name" value="N_methyl"/>
    <property type="match status" value="1"/>
</dbReference>
<gene>
    <name evidence="2" type="ORF">FYJ85_13325</name>
</gene>
<evidence type="ECO:0000256" key="1">
    <source>
        <dbReference type="SAM" id="Phobius"/>
    </source>
</evidence>
<dbReference type="PANTHER" id="PTHR30093:SF2">
    <property type="entry name" value="TYPE II SECRETION SYSTEM PROTEIN H"/>
    <property type="match status" value="1"/>
</dbReference>
<keyword evidence="1" id="KW-0472">Membrane</keyword>
<protein>
    <submittedName>
        <fullName evidence="2">Type II secretion system protein</fullName>
    </submittedName>
</protein>
<name>A0A844G629_9BACT</name>
<dbReference type="InterPro" id="IPR012902">
    <property type="entry name" value="N_methyl_site"/>
</dbReference>
<dbReference type="Proteomes" id="UP000435649">
    <property type="component" value="Unassembled WGS sequence"/>
</dbReference>
<comment type="caution">
    <text evidence="2">The sequence shown here is derived from an EMBL/GenBank/DDBJ whole genome shotgun (WGS) entry which is preliminary data.</text>
</comment>
<accession>A0A844G629</accession>
<dbReference type="RefSeq" id="WP_106051158.1">
    <property type="nucleotide sequence ID" value="NZ_CALXOB010000029.1"/>
</dbReference>
<dbReference type="SUPFAM" id="SSF54523">
    <property type="entry name" value="Pili subunits"/>
    <property type="match status" value="1"/>
</dbReference>
<dbReference type="InterPro" id="IPR045584">
    <property type="entry name" value="Pilin-like"/>
</dbReference>
<organism evidence="2 3">
    <name type="scientific">Victivallis lenta</name>
    <dbReference type="NCBI Taxonomy" id="2606640"/>
    <lineage>
        <taxon>Bacteria</taxon>
        <taxon>Pseudomonadati</taxon>
        <taxon>Lentisphaerota</taxon>
        <taxon>Lentisphaeria</taxon>
        <taxon>Victivallales</taxon>
        <taxon>Victivallaceae</taxon>
        <taxon>Victivallis</taxon>
    </lineage>
</organism>
<evidence type="ECO:0000313" key="3">
    <source>
        <dbReference type="Proteomes" id="UP000435649"/>
    </source>
</evidence>
<sequence>MRKKHAFTLIELLVVIAIIAILASMLMPALNQARNRARTIDCINRLKQTGTMINFYCDDNNDFIPAIEGQMIISTGAEKTGTWASYLYNGGYTGGGGANIFDKAAYSNLCCPLLERTGTSAGDHPYETYGLNAWLAGQPVSGVWPCAKRSRACAKVPSQGWVVENSPSKTLLAGDSVNANTKRQATYLNYWAAGQVHMRHSDQSNAVMLDGSARSYSVGQLKQDYAGDAYVTANFTAMSI</sequence>
<feature type="transmembrane region" description="Helical" evidence="1">
    <location>
        <begin position="12"/>
        <end position="30"/>
    </location>
</feature>
<dbReference type="AlphaFoldDB" id="A0A844G629"/>
<keyword evidence="3" id="KW-1185">Reference proteome</keyword>
<reference evidence="2 3" key="1">
    <citation type="submission" date="2019-08" db="EMBL/GenBank/DDBJ databases">
        <title>In-depth cultivation of the pig gut microbiome towards novel bacterial diversity and tailored functional studies.</title>
        <authorList>
            <person name="Wylensek D."/>
            <person name="Hitch T.C.A."/>
            <person name="Clavel T."/>
        </authorList>
    </citation>
    <scope>NUCLEOTIDE SEQUENCE [LARGE SCALE GENOMIC DNA]</scope>
    <source>
        <strain evidence="2 3">BBE-744-WT-12</strain>
    </source>
</reference>
<dbReference type="Gene3D" id="3.30.700.10">
    <property type="entry name" value="Glycoprotein, Type 4 Pilin"/>
    <property type="match status" value="1"/>
</dbReference>
<dbReference type="PANTHER" id="PTHR30093">
    <property type="entry name" value="GENERAL SECRETION PATHWAY PROTEIN G"/>
    <property type="match status" value="1"/>
</dbReference>
<keyword evidence="1" id="KW-0812">Transmembrane</keyword>
<dbReference type="NCBIfam" id="TIGR02532">
    <property type="entry name" value="IV_pilin_GFxxxE"/>
    <property type="match status" value="1"/>
</dbReference>
<dbReference type="EMBL" id="VUNS01000014">
    <property type="protein sequence ID" value="MST98021.1"/>
    <property type="molecule type" value="Genomic_DNA"/>
</dbReference>